<dbReference type="Proteomes" id="UP000216035">
    <property type="component" value="Unassembled WGS sequence"/>
</dbReference>
<organism evidence="2 3">
    <name type="scientific">Flavobacterium aurantiibacter</name>
    <dbReference type="NCBI Taxonomy" id="2023067"/>
    <lineage>
        <taxon>Bacteria</taxon>
        <taxon>Pseudomonadati</taxon>
        <taxon>Bacteroidota</taxon>
        <taxon>Flavobacteriia</taxon>
        <taxon>Flavobacteriales</taxon>
        <taxon>Flavobacteriaceae</taxon>
        <taxon>Flavobacterium</taxon>
    </lineage>
</organism>
<evidence type="ECO:0000259" key="1">
    <source>
        <dbReference type="Pfam" id="PF13635"/>
    </source>
</evidence>
<dbReference type="InterPro" id="IPR025420">
    <property type="entry name" value="DUF4143"/>
</dbReference>
<evidence type="ECO:0000313" key="2">
    <source>
        <dbReference type="EMBL" id="OYQ47791.1"/>
    </source>
</evidence>
<keyword evidence="3" id="KW-1185">Reference proteome</keyword>
<name>A0A256A2B7_9FLAO</name>
<comment type="caution">
    <text evidence="2">The sequence shown here is derived from an EMBL/GenBank/DDBJ whole genome shotgun (WGS) entry which is preliminary data.</text>
</comment>
<accession>A0A256A2B7</accession>
<feature type="domain" description="DUF4143" evidence="1">
    <location>
        <begin position="11"/>
        <end position="50"/>
    </location>
</feature>
<dbReference type="EMBL" id="NOXX01000140">
    <property type="protein sequence ID" value="OYQ47791.1"/>
    <property type="molecule type" value="Genomic_DNA"/>
</dbReference>
<evidence type="ECO:0000313" key="3">
    <source>
        <dbReference type="Proteomes" id="UP000216035"/>
    </source>
</evidence>
<reference evidence="2 3" key="1">
    <citation type="submission" date="2017-07" db="EMBL/GenBank/DDBJ databases">
        <title>Flavobacterium cyanobacteriorum sp. nov., isolated from cyanobacterial aggregates in a eutrophic lake.</title>
        <authorList>
            <person name="Cai H."/>
        </authorList>
    </citation>
    <scope>NUCLEOTIDE SEQUENCE [LARGE SCALE GENOMIC DNA]</scope>
    <source>
        <strain evidence="2 3">TH167</strain>
    </source>
</reference>
<dbReference type="RefSeq" id="WP_094485259.1">
    <property type="nucleotide sequence ID" value="NZ_NOXX01000140.1"/>
</dbReference>
<gene>
    <name evidence="2" type="ORF">CHX27_02865</name>
</gene>
<dbReference type="AlphaFoldDB" id="A0A256A2B7"/>
<sequence>MGKLFGGCWGYLLPPYYANFGKRITKKPKLYLVDTGIICSLLDITTVNQLEIIR</sequence>
<proteinExistence type="predicted"/>
<dbReference type="Pfam" id="PF13635">
    <property type="entry name" value="DUF4143"/>
    <property type="match status" value="1"/>
</dbReference>
<protein>
    <recommendedName>
        <fullName evidence="1">DUF4143 domain-containing protein</fullName>
    </recommendedName>
</protein>
<dbReference type="OrthoDB" id="9778168at2"/>